<dbReference type="AlphaFoldDB" id="A0A915HTN3"/>
<evidence type="ECO:0000256" key="1">
    <source>
        <dbReference type="SAM" id="MobiDB-lite"/>
    </source>
</evidence>
<organism evidence="2 3">
    <name type="scientific">Romanomermis culicivorax</name>
    <name type="common">Nematode worm</name>
    <dbReference type="NCBI Taxonomy" id="13658"/>
    <lineage>
        <taxon>Eukaryota</taxon>
        <taxon>Metazoa</taxon>
        <taxon>Ecdysozoa</taxon>
        <taxon>Nematoda</taxon>
        <taxon>Enoplea</taxon>
        <taxon>Dorylaimia</taxon>
        <taxon>Mermithida</taxon>
        <taxon>Mermithoidea</taxon>
        <taxon>Mermithidae</taxon>
        <taxon>Romanomermis</taxon>
    </lineage>
</organism>
<keyword evidence="2" id="KW-1185">Reference proteome</keyword>
<evidence type="ECO:0000313" key="3">
    <source>
        <dbReference type="WBParaSite" id="nRc.2.0.1.t05263-RA"/>
    </source>
</evidence>
<dbReference type="Proteomes" id="UP000887565">
    <property type="component" value="Unplaced"/>
</dbReference>
<feature type="region of interest" description="Disordered" evidence="1">
    <location>
        <begin position="116"/>
        <end position="137"/>
    </location>
</feature>
<name>A0A915HTN3_ROMCU</name>
<protein>
    <submittedName>
        <fullName evidence="3">Uncharacterized protein</fullName>
    </submittedName>
</protein>
<evidence type="ECO:0000313" key="2">
    <source>
        <dbReference type="Proteomes" id="UP000887565"/>
    </source>
</evidence>
<dbReference type="WBParaSite" id="nRc.2.0.1.t05263-RA">
    <property type="protein sequence ID" value="nRc.2.0.1.t05263-RA"/>
    <property type="gene ID" value="nRc.2.0.1.g05263"/>
</dbReference>
<proteinExistence type="predicted"/>
<reference evidence="3" key="1">
    <citation type="submission" date="2022-11" db="UniProtKB">
        <authorList>
            <consortium name="WormBaseParasite"/>
        </authorList>
    </citation>
    <scope>IDENTIFICATION</scope>
</reference>
<sequence>MKLCREFNARQEGAGSNFHALYALCQSKAAGLVYTISKAILQDKKDPEPKYTNIQVWKKEMDNTDPHTRFWDVFDRKKAQDIVEVEKNLKKKVGYRVKHAYNRSAASKVPRRWFKRYSDRKEKSETPDKDRKRKHES</sequence>
<accession>A0A915HTN3</accession>